<evidence type="ECO:0000256" key="3">
    <source>
        <dbReference type="ARBA" id="ARBA00023163"/>
    </source>
</evidence>
<dbReference type="STRING" id="1505727.GA0061077_1054"/>
<sequence length="69" mass="7421">MTGIKDVAEVAGVVVSTVSYVLSGRRSISAKTTNRVMEAVDMLGYVPDASAKTMRGRFNHVVSIACRFL</sequence>
<accession>A0A1C4H5E8</accession>
<dbReference type="PANTHER" id="PTHR30146">
    <property type="entry name" value="LACI-RELATED TRANSCRIPTIONAL REPRESSOR"/>
    <property type="match status" value="1"/>
</dbReference>
<keyword evidence="3" id="KW-0804">Transcription</keyword>
<dbReference type="PANTHER" id="PTHR30146:SF148">
    <property type="entry name" value="HTH-TYPE TRANSCRIPTIONAL REPRESSOR PURR-RELATED"/>
    <property type="match status" value="1"/>
</dbReference>
<evidence type="ECO:0000256" key="2">
    <source>
        <dbReference type="ARBA" id="ARBA00023125"/>
    </source>
</evidence>
<dbReference type="InterPro" id="IPR010982">
    <property type="entry name" value="Lambda_DNA-bd_dom_sf"/>
</dbReference>
<dbReference type="InterPro" id="IPR000843">
    <property type="entry name" value="HTH_LacI"/>
</dbReference>
<dbReference type="Gene3D" id="1.10.260.40">
    <property type="entry name" value="lambda repressor-like DNA-binding domains"/>
    <property type="match status" value="1"/>
</dbReference>
<dbReference type="GO" id="GO:0000976">
    <property type="term" value="F:transcription cis-regulatory region binding"/>
    <property type="evidence" value="ECO:0007669"/>
    <property type="project" value="TreeGrafter"/>
</dbReference>
<keyword evidence="6" id="KW-1185">Reference proteome</keyword>
<protein>
    <submittedName>
        <fullName evidence="5">Regulatory protein, lacI family</fullName>
    </submittedName>
</protein>
<dbReference type="RefSeq" id="WP_091847880.1">
    <property type="nucleotide sequence ID" value="NZ_FMBL01000002.1"/>
</dbReference>
<reference evidence="6" key="1">
    <citation type="submission" date="2016-08" db="EMBL/GenBank/DDBJ databases">
        <authorList>
            <person name="Varghese N."/>
            <person name="Submissions Spin"/>
        </authorList>
    </citation>
    <scope>NUCLEOTIDE SEQUENCE [LARGE SCALE GENOMIC DNA]</scope>
    <source>
        <strain evidence="6">R-52791</strain>
    </source>
</reference>
<dbReference type="EMBL" id="FMBL01000002">
    <property type="protein sequence ID" value="SCC80136.1"/>
    <property type="molecule type" value="Genomic_DNA"/>
</dbReference>
<dbReference type="PROSITE" id="PS50932">
    <property type="entry name" value="HTH_LACI_2"/>
    <property type="match status" value="1"/>
</dbReference>
<dbReference type="Proteomes" id="UP000242610">
    <property type="component" value="Unassembled WGS sequence"/>
</dbReference>
<name>A0A1C4H5E8_9BIFI</name>
<keyword evidence="2" id="KW-0238">DNA-binding</keyword>
<proteinExistence type="predicted"/>
<evidence type="ECO:0000259" key="4">
    <source>
        <dbReference type="PROSITE" id="PS50932"/>
    </source>
</evidence>
<evidence type="ECO:0000313" key="6">
    <source>
        <dbReference type="Proteomes" id="UP000242610"/>
    </source>
</evidence>
<evidence type="ECO:0000313" key="5">
    <source>
        <dbReference type="EMBL" id="SCC80136.1"/>
    </source>
</evidence>
<dbReference type="CDD" id="cd01392">
    <property type="entry name" value="HTH_LacI"/>
    <property type="match status" value="1"/>
</dbReference>
<keyword evidence="1" id="KW-0805">Transcription regulation</keyword>
<dbReference type="AlphaFoldDB" id="A0A1C4H5E8"/>
<dbReference type="GO" id="GO:0003700">
    <property type="term" value="F:DNA-binding transcription factor activity"/>
    <property type="evidence" value="ECO:0007669"/>
    <property type="project" value="TreeGrafter"/>
</dbReference>
<dbReference type="SUPFAM" id="SSF47413">
    <property type="entry name" value="lambda repressor-like DNA-binding domains"/>
    <property type="match status" value="1"/>
</dbReference>
<dbReference type="SMART" id="SM00354">
    <property type="entry name" value="HTH_LACI"/>
    <property type="match status" value="1"/>
</dbReference>
<organism evidence="5 6">
    <name type="scientific">Bifidobacterium commune</name>
    <dbReference type="NCBI Taxonomy" id="1505727"/>
    <lineage>
        <taxon>Bacteria</taxon>
        <taxon>Bacillati</taxon>
        <taxon>Actinomycetota</taxon>
        <taxon>Actinomycetes</taxon>
        <taxon>Bifidobacteriales</taxon>
        <taxon>Bifidobacteriaceae</taxon>
        <taxon>Bifidobacterium</taxon>
    </lineage>
</organism>
<dbReference type="Pfam" id="PF00356">
    <property type="entry name" value="LacI"/>
    <property type="match status" value="1"/>
</dbReference>
<gene>
    <name evidence="5" type="ORF">GA0061077_1054</name>
</gene>
<evidence type="ECO:0000256" key="1">
    <source>
        <dbReference type="ARBA" id="ARBA00023015"/>
    </source>
</evidence>
<dbReference type="OrthoDB" id="252678at2"/>
<feature type="domain" description="HTH lacI-type" evidence="4">
    <location>
        <begin position="2"/>
        <end position="56"/>
    </location>
</feature>